<proteinExistence type="predicted"/>
<evidence type="ECO:0000313" key="2">
    <source>
        <dbReference type="Proteomes" id="UP000184356"/>
    </source>
</evidence>
<evidence type="ECO:0000313" key="1">
    <source>
        <dbReference type="EMBL" id="OJJ52118.1"/>
    </source>
</evidence>
<keyword evidence="2" id="KW-1185">Reference proteome</keyword>
<dbReference type="AlphaFoldDB" id="A0A1L9SY54"/>
<accession>A0A1L9SY54</accession>
<dbReference type="Proteomes" id="UP000184356">
    <property type="component" value="Unassembled WGS sequence"/>
</dbReference>
<dbReference type="GeneID" id="63766822"/>
<name>A0A1L9SY54_9EURO</name>
<sequence length="139" mass="15319">MSNPCEFQVTLLDDDKHLPEADINHPVLIESVAVSKGRGLHVPTPEGHTSVRSTGEGIRTVVHIKDSGLERPDNKKPDLEDLDVFLEQELQKMEPLLSSVAVAQAICSCHRIGSSWVVSLSAEWQDMANVLQELLCMLP</sequence>
<dbReference type="EMBL" id="KV878604">
    <property type="protein sequence ID" value="OJJ52118.1"/>
    <property type="molecule type" value="Genomic_DNA"/>
</dbReference>
<gene>
    <name evidence="1" type="ORF">ASPSYDRAFT_73928</name>
</gene>
<dbReference type="VEuPathDB" id="FungiDB:ASPSYDRAFT_73928"/>
<dbReference type="RefSeq" id="XP_040695924.1">
    <property type="nucleotide sequence ID" value="XM_040850749.1"/>
</dbReference>
<reference evidence="2" key="1">
    <citation type="journal article" date="2017" name="Genome Biol.">
        <title>Comparative genomics reveals high biological diversity and specific adaptations in the industrially and medically important fungal genus Aspergillus.</title>
        <authorList>
            <person name="de Vries R.P."/>
            <person name="Riley R."/>
            <person name="Wiebenga A."/>
            <person name="Aguilar-Osorio G."/>
            <person name="Amillis S."/>
            <person name="Uchima C.A."/>
            <person name="Anderluh G."/>
            <person name="Asadollahi M."/>
            <person name="Askin M."/>
            <person name="Barry K."/>
            <person name="Battaglia E."/>
            <person name="Bayram O."/>
            <person name="Benocci T."/>
            <person name="Braus-Stromeyer S.A."/>
            <person name="Caldana C."/>
            <person name="Canovas D."/>
            <person name="Cerqueira G.C."/>
            <person name="Chen F."/>
            <person name="Chen W."/>
            <person name="Choi C."/>
            <person name="Clum A."/>
            <person name="Dos Santos R.A."/>
            <person name="Damasio A.R."/>
            <person name="Diallinas G."/>
            <person name="Emri T."/>
            <person name="Fekete E."/>
            <person name="Flipphi M."/>
            <person name="Freyberg S."/>
            <person name="Gallo A."/>
            <person name="Gournas C."/>
            <person name="Habgood R."/>
            <person name="Hainaut M."/>
            <person name="Harispe M.L."/>
            <person name="Henrissat B."/>
            <person name="Hilden K.S."/>
            <person name="Hope R."/>
            <person name="Hossain A."/>
            <person name="Karabika E."/>
            <person name="Karaffa L."/>
            <person name="Karanyi Z."/>
            <person name="Krasevec N."/>
            <person name="Kuo A."/>
            <person name="Kusch H."/>
            <person name="LaButti K."/>
            <person name="Lagendijk E.L."/>
            <person name="Lapidus A."/>
            <person name="Levasseur A."/>
            <person name="Lindquist E."/>
            <person name="Lipzen A."/>
            <person name="Logrieco A.F."/>
            <person name="MacCabe A."/>
            <person name="Maekelae M.R."/>
            <person name="Malavazi I."/>
            <person name="Melin P."/>
            <person name="Meyer V."/>
            <person name="Mielnichuk N."/>
            <person name="Miskei M."/>
            <person name="Molnar A.P."/>
            <person name="Mule G."/>
            <person name="Ngan C.Y."/>
            <person name="Orejas M."/>
            <person name="Orosz E."/>
            <person name="Ouedraogo J.P."/>
            <person name="Overkamp K.M."/>
            <person name="Park H.-S."/>
            <person name="Perrone G."/>
            <person name="Piumi F."/>
            <person name="Punt P.J."/>
            <person name="Ram A.F."/>
            <person name="Ramon A."/>
            <person name="Rauscher S."/>
            <person name="Record E."/>
            <person name="Riano-Pachon D.M."/>
            <person name="Robert V."/>
            <person name="Roehrig J."/>
            <person name="Ruller R."/>
            <person name="Salamov A."/>
            <person name="Salih N.S."/>
            <person name="Samson R.A."/>
            <person name="Sandor E."/>
            <person name="Sanguinetti M."/>
            <person name="Schuetze T."/>
            <person name="Sepcic K."/>
            <person name="Shelest E."/>
            <person name="Sherlock G."/>
            <person name="Sophianopoulou V."/>
            <person name="Squina F.M."/>
            <person name="Sun H."/>
            <person name="Susca A."/>
            <person name="Todd R.B."/>
            <person name="Tsang A."/>
            <person name="Unkles S.E."/>
            <person name="van de Wiele N."/>
            <person name="van Rossen-Uffink D."/>
            <person name="Oliveira J.V."/>
            <person name="Vesth T.C."/>
            <person name="Visser J."/>
            <person name="Yu J.-H."/>
            <person name="Zhou M."/>
            <person name="Andersen M.R."/>
            <person name="Archer D.B."/>
            <person name="Baker S.E."/>
            <person name="Benoit I."/>
            <person name="Brakhage A.A."/>
            <person name="Braus G.H."/>
            <person name="Fischer R."/>
            <person name="Frisvad J.C."/>
            <person name="Goldman G.H."/>
            <person name="Houbraken J."/>
            <person name="Oakley B."/>
            <person name="Pocsi I."/>
            <person name="Scazzocchio C."/>
            <person name="Seiboth B."/>
            <person name="vanKuyk P.A."/>
            <person name="Wortman J."/>
            <person name="Dyer P.S."/>
            <person name="Grigoriev I.V."/>
        </authorList>
    </citation>
    <scope>NUCLEOTIDE SEQUENCE [LARGE SCALE GENOMIC DNA]</scope>
    <source>
        <strain evidence="2">CBS 593.65</strain>
    </source>
</reference>
<protein>
    <submittedName>
        <fullName evidence="1">Uncharacterized protein</fullName>
    </submittedName>
</protein>
<organism evidence="1 2">
    <name type="scientific">Aspergillus sydowii CBS 593.65</name>
    <dbReference type="NCBI Taxonomy" id="1036612"/>
    <lineage>
        <taxon>Eukaryota</taxon>
        <taxon>Fungi</taxon>
        <taxon>Dikarya</taxon>
        <taxon>Ascomycota</taxon>
        <taxon>Pezizomycotina</taxon>
        <taxon>Eurotiomycetes</taxon>
        <taxon>Eurotiomycetidae</taxon>
        <taxon>Eurotiales</taxon>
        <taxon>Aspergillaceae</taxon>
        <taxon>Aspergillus</taxon>
        <taxon>Aspergillus subgen. Nidulantes</taxon>
    </lineage>
</organism>